<evidence type="ECO:0000256" key="2">
    <source>
        <dbReference type="ARBA" id="ARBA00022801"/>
    </source>
</evidence>
<evidence type="ECO:0000256" key="1">
    <source>
        <dbReference type="ARBA" id="ARBA00022722"/>
    </source>
</evidence>
<gene>
    <name evidence="5" type="ORF">CH341_26240</name>
</gene>
<dbReference type="InterPro" id="IPR050535">
    <property type="entry name" value="DNA_Repair-Maintenance_Comp"/>
</dbReference>
<proteinExistence type="predicted"/>
<feature type="domain" description="Calcineurin-like phosphoesterase" evidence="4">
    <location>
        <begin position="1"/>
        <end position="94"/>
    </location>
</feature>
<comment type="caution">
    <text evidence="5">The sequence shown here is derived from an EMBL/GenBank/DDBJ whole genome shotgun (WGS) entry which is preliminary data.</text>
</comment>
<keyword evidence="6" id="KW-1185">Reference proteome</keyword>
<dbReference type="PANTHER" id="PTHR30337">
    <property type="entry name" value="COMPONENT OF ATP-DEPENDENT DSDNA EXONUCLEASE"/>
    <property type="match status" value="1"/>
</dbReference>
<organism evidence="5 6">
    <name type="scientific">Rhodoplanes roseus</name>
    <dbReference type="NCBI Taxonomy" id="29409"/>
    <lineage>
        <taxon>Bacteria</taxon>
        <taxon>Pseudomonadati</taxon>
        <taxon>Pseudomonadota</taxon>
        <taxon>Alphaproteobacteria</taxon>
        <taxon>Hyphomicrobiales</taxon>
        <taxon>Nitrobacteraceae</taxon>
        <taxon>Rhodoplanes</taxon>
    </lineage>
</organism>
<evidence type="ECO:0000256" key="3">
    <source>
        <dbReference type="ARBA" id="ARBA00022839"/>
    </source>
</evidence>
<dbReference type="PIRSF" id="PIRSF033093">
    <property type="entry name" value="UCP_ML1119"/>
    <property type="match status" value="1"/>
</dbReference>
<name>A0A327KKH7_9BRAD</name>
<evidence type="ECO:0000313" key="6">
    <source>
        <dbReference type="Proteomes" id="UP000249130"/>
    </source>
</evidence>
<evidence type="ECO:0000313" key="5">
    <source>
        <dbReference type="EMBL" id="RAI39239.1"/>
    </source>
</evidence>
<sequence>MRVVHTADWQIGKPFVRFGAKAEAFRAARLDAVEAIGRLAVAEGAAHVLVAGDVFDSDTPTNVTLRAPLERMRGFAAVTWHLLPGNHDAHRPGGPWERMAALGPPANVRLHLTAEPVVLAPDAVLLPAPLTSRAETRDLTARMDDAATPPGTLRIGLAHGAVTRFGVAENEGEATNQIDPGRADKAGLDYLALGDWHRTREIGPRTWYAGTPEPDRHDSQTVGTALLVTLTGAGAPPRVEPRTVGTFRWAADAFELADATPLASREALLRTTHDPVSKLVLKLKVTGALSIAARRALDEWLERLQAAVFHLDTTLALAVRPDPADIERIDFDGVLRRVAESLKARADDPALTTAERQVAEDALLALYLEATA</sequence>
<accession>A0A327KKH7</accession>
<dbReference type="Gene3D" id="3.60.21.10">
    <property type="match status" value="1"/>
</dbReference>
<dbReference type="InterPro" id="IPR014577">
    <property type="entry name" value="UCP033093_metalloPase"/>
</dbReference>
<keyword evidence="1" id="KW-0540">Nuclease</keyword>
<dbReference type="EMBL" id="NPEX01000302">
    <property type="protein sequence ID" value="RAI39239.1"/>
    <property type="molecule type" value="Genomic_DNA"/>
</dbReference>
<dbReference type="InterPro" id="IPR041796">
    <property type="entry name" value="Mre11_N"/>
</dbReference>
<keyword evidence="2" id="KW-0378">Hydrolase</keyword>
<dbReference type="Pfam" id="PF00149">
    <property type="entry name" value="Metallophos"/>
    <property type="match status" value="1"/>
</dbReference>
<reference evidence="5 6" key="1">
    <citation type="submission" date="2017-07" db="EMBL/GenBank/DDBJ databases">
        <title>Draft Genome Sequences of Select Purple Nonsulfur Bacteria.</title>
        <authorList>
            <person name="Lasarre B."/>
            <person name="Mckinlay J.B."/>
        </authorList>
    </citation>
    <scope>NUCLEOTIDE SEQUENCE [LARGE SCALE GENOMIC DNA]</scope>
    <source>
        <strain evidence="5 6">DSM 5909</strain>
    </source>
</reference>
<keyword evidence="3" id="KW-0269">Exonuclease</keyword>
<dbReference type="InterPro" id="IPR004843">
    <property type="entry name" value="Calcineurin-like_PHP"/>
</dbReference>
<dbReference type="GO" id="GO:0004527">
    <property type="term" value="F:exonuclease activity"/>
    <property type="evidence" value="ECO:0007669"/>
    <property type="project" value="UniProtKB-KW"/>
</dbReference>
<dbReference type="CDD" id="cd00840">
    <property type="entry name" value="MPP_Mre11_N"/>
    <property type="match status" value="1"/>
</dbReference>
<dbReference type="SUPFAM" id="SSF56300">
    <property type="entry name" value="Metallo-dependent phosphatases"/>
    <property type="match status" value="1"/>
</dbReference>
<dbReference type="RefSeq" id="WP_111421944.1">
    <property type="nucleotide sequence ID" value="NZ_NPEX01000302.1"/>
</dbReference>
<protein>
    <recommendedName>
        <fullName evidence="4">Calcineurin-like phosphoesterase domain-containing protein</fullName>
    </recommendedName>
</protein>
<dbReference type="Proteomes" id="UP000249130">
    <property type="component" value="Unassembled WGS sequence"/>
</dbReference>
<dbReference type="AlphaFoldDB" id="A0A327KKH7"/>
<evidence type="ECO:0000259" key="4">
    <source>
        <dbReference type="Pfam" id="PF00149"/>
    </source>
</evidence>
<dbReference type="PANTHER" id="PTHR30337:SF0">
    <property type="entry name" value="NUCLEASE SBCCD SUBUNIT D"/>
    <property type="match status" value="1"/>
</dbReference>
<dbReference type="InterPro" id="IPR029052">
    <property type="entry name" value="Metallo-depent_PP-like"/>
</dbReference>
<dbReference type="OrthoDB" id="9773856at2"/>